<dbReference type="InterPro" id="IPR000192">
    <property type="entry name" value="Aminotrans_V_dom"/>
</dbReference>
<evidence type="ECO:0000313" key="7">
    <source>
        <dbReference type="EMBL" id="MBC2396820.1"/>
    </source>
</evidence>
<gene>
    <name evidence="7" type="ORF">HGG79_03360</name>
</gene>
<dbReference type="InterPro" id="IPR015421">
    <property type="entry name" value="PyrdxlP-dep_Trfase_major"/>
</dbReference>
<dbReference type="PANTHER" id="PTHR43586:SF8">
    <property type="entry name" value="CYSTEINE DESULFURASE 1, CHLOROPLASTIC"/>
    <property type="match status" value="1"/>
</dbReference>
<keyword evidence="7" id="KW-0808">Transferase</keyword>
<evidence type="ECO:0000256" key="1">
    <source>
        <dbReference type="ARBA" id="ARBA00001933"/>
    </source>
</evidence>
<comment type="catalytic activity">
    <reaction evidence="4">
        <text>(sulfur carrier)-H + L-cysteine = (sulfur carrier)-SH + L-alanine</text>
        <dbReference type="Rhea" id="RHEA:43892"/>
        <dbReference type="Rhea" id="RHEA-COMP:14737"/>
        <dbReference type="Rhea" id="RHEA-COMP:14739"/>
        <dbReference type="ChEBI" id="CHEBI:29917"/>
        <dbReference type="ChEBI" id="CHEBI:35235"/>
        <dbReference type="ChEBI" id="CHEBI:57972"/>
        <dbReference type="ChEBI" id="CHEBI:64428"/>
        <dbReference type="EC" id="2.8.1.7"/>
    </reaction>
</comment>
<keyword evidence="8" id="KW-1185">Reference proteome</keyword>
<dbReference type="SUPFAM" id="SSF53383">
    <property type="entry name" value="PLP-dependent transferases"/>
    <property type="match status" value="1"/>
</dbReference>
<dbReference type="Pfam" id="PF00266">
    <property type="entry name" value="Aminotran_5"/>
    <property type="match status" value="1"/>
</dbReference>
<evidence type="ECO:0000313" key="8">
    <source>
        <dbReference type="Proteomes" id="UP000563151"/>
    </source>
</evidence>
<dbReference type="Gene3D" id="3.40.640.10">
    <property type="entry name" value="Type I PLP-dependent aspartate aminotransferase-like (Major domain)"/>
    <property type="match status" value="1"/>
</dbReference>
<dbReference type="InterPro" id="IPR015424">
    <property type="entry name" value="PyrdxlP-dep_Trfase"/>
</dbReference>
<dbReference type="GO" id="GO:0031071">
    <property type="term" value="F:cysteine desulfurase activity"/>
    <property type="evidence" value="ECO:0007669"/>
    <property type="project" value="UniProtKB-EC"/>
</dbReference>
<dbReference type="PANTHER" id="PTHR43586">
    <property type="entry name" value="CYSTEINE DESULFURASE"/>
    <property type="match status" value="1"/>
</dbReference>
<keyword evidence="7" id="KW-0032">Aminotransferase</keyword>
<comment type="similarity">
    <text evidence="2">Belongs to the class-V pyridoxal-phosphate-dependent aminotransferase family. Csd subfamily.</text>
</comment>
<name>A0A923J0K1_CLOTT</name>
<dbReference type="InterPro" id="IPR020578">
    <property type="entry name" value="Aminotrans_V_PyrdxlP_BS"/>
</dbReference>
<evidence type="ECO:0000256" key="2">
    <source>
        <dbReference type="ARBA" id="ARBA00010447"/>
    </source>
</evidence>
<comment type="cofactor">
    <cofactor evidence="1 5">
        <name>pyridoxal 5'-phosphate</name>
        <dbReference type="ChEBI" id="CHEBI:597326"/>
    </cofactor>
</comment>
<dbReference type="EMBL" id="JAAZWO010000003">
    <property type="protein sequence ID" value="MBC2396820.1"/>
    <property type="molecule type" value="Genomic_DNA"/>
</dbReference>
<sequence length="436" mass="49749">MVTVVNYYNLIVGSNTIVPTANKRYVKYVNFDNAATTPAFKTVVDDLMNFLPYYSSIHRGMGYKSQRSTKVYEDGRKVVADFVGADLEKDTVIFVKNTTEAINKLSNMMYEKYNDSIIISTEMEHHSNDLPWRKFNIEYVKVDNSGRLLIEDLEDKLQKYYGKVKLVTVTGASNVTGYKNSIYDIARIVHKYDAKLLVDGAQLVPHASVNMKKHNDLEHIDYLAFSAHKMYAPFGTGVLIGPKAELDDINPDYSGGGTVDIVTYDFIKWHETPEKDEAGTPNLLGVVALSSAIKTLKNLDMRRIEVYEKNLLKYALSYLRNIPQVKLYCSGCNSNVSIVSFNVQGIYHETLAKILSYEFGIGVRTGCFCAQPYVQKLLNVPIEERMKIAEQGERRLGFVRLSFGLYNTFKEIDYFMYALNTIINNKQWYLNKYDTK</sequence>
<reference evidence="7 8" key="1">
    <citation type="submission" date="2020-04" db="EMBL/GenBank/DDBJ databases">
        <title>Genomic insights into acetone-butanol-ethanol (ABE) fermentation by sequencing solventogenic clostridia strains.</title>
        <authorList>
            <person name="Brown S."/>
        </authorList>
    </citation>
    <scope>NUCLEOTIDE SEQUENCE [LARGE SCALE GENOMIC DNA]</scope>
    <source>
        <strain evidence="7 8">DJ011</strain>
    </source>
</reference>
<evidence type="ECO:0000256" key="5">
    <source>
        <dbReference type="RuleBase" id="RU004504"/>
    </source>
</evidence>
<keyword evidence="3" id="KW-0663">Pyridoxal phosphate</keyword>
<feature type="domain" description="Aminotransferase class V" evidence="6">
    <location>
        <begin position="29"/>
        <end position="415"/>
    </location>
</feature>
<protein>
    <submittedName>
        <fullName evidence="7">Aminotransferase class V-fold PLP-dependent enzyme</fullName>
    </submittedName>
</protein>
<accession>A0A923J0K1</accession>
<evidence type="ECO:0000256" key="3">
    <source>
        <dbReference type="ARBA" id="ARBA00022898"/>
    </source>
</evidence>
<dbReference type="Proteomes" id="UP000563151">
    <property type="component" value="Unassembled WGS sequence"/>
</dbReference>
<organism evidence="7 8">
    <name type="scientific">Clostridium tetanomorphum</name>
    <dbReference type="NCBI Taxonomy" id="1553"/>
    <lineage>
        <taxon>Bacteria</taxon>
        <taxon>Bacillati</taxon>
        <taxon>Bacillota</taxon>
        <taxon>Clostridia</taxon>
        <taxon>Eubacteriales</taxon>
        <taxon>Clostridiaceae</taxon>
        <taxon>Clostridium</taxon>
    </lineage>
</organism>
<dbReference type="AlphaFoldDB" id="A0A923J0K1"/>
<comment type="caution">
    <text evidence="7">The sequence shown here is derived from an EMBL/GenBank/DDBJ whole genome shotgun (WGS) entry which is preliminary data.</text>
</comment>
<evidence type="ECO:0000256" key="4">
    <source>
        <dbReference type="ARBA" id="ARBA00050776"/>
    </source>
</evidence>
<dbReference type="PROSITE" id="PS00595">
    <property type="entry name" value="AA_TRANSFER_CLASS_5"/>
    <property type="match status" value="1"/>
</dbReference>
<dbReference type="InterPro" id="IPR015422">
    <property type="entry name" value="PyrdxlP-dep_Trfase_small"/>
</dbReference>
<dbReference type="Gene3D" id="3.90.1150.10">
    <property type="entry name" value="Aspartate Aminotransferase, domain 1"/>
    <property type="match status" value="1"/>
</dbReference>
<dbReference type="GO" id="GO:0008483">
    <property type="term" value="F:transaminase activity"/>
    <property type="evidence" value="ECO:0007669"/>
    <property type="project" value="UniProtKB-KW"/>
</dbReference>
<evidence type="ECO:0000259" key="6">
    <source>
        <dbReference type="Pfam" id="PF00266"/>
    </source>
</evidence>
<proteinExistence type="inferred from homology"/>